<dbReference type="PANTHER" id="PTHR47074">
    <property type="entry name" value="BNAC02G40300D PROTEIN"/>
    <property type="match status" value="1"/>
</dbReference>
<dbReference type="AlphaFoldDB" id="A0AAD9XLS4"/>
<dbReference type="PANTHER" id="PTHR47074:SF48">
    <property type="entry name" value="POLYNUCLEOTIDYL TRANSFERASE, RIBONUCLEASE H-LIKE SUPERFAMILY PROTEIN"/>
    <property type="match status" value="1"/>
</dbReference>
<dbReference type="EMBL" id="JANJYI010000001">
    <property type="protein sequence ID" value="KAK2661889.1"/>
    <property type="molecule type" value="Genomic_DNA"/>
</dbReference>
<keyword evidence="3" id="KW-1185">Reference proteome</keyword>
<dbReference type="Pfam" id="PF13456">
    <property type="entry name" value="RVT_3"/>
    <property type="match status" value="1"/>
</dbReference>
<evidence type="ECO:0000313" key="3">
    <source>
        <dbReference type="Proteomes" id="UP001280121"/>
    </source>
</evidence>
<dbReference type="Proteomes" id="UP001280121">
    <property type="component" value="Unassembled WGS sequence"/>
</dbReference>
<proteinExistence type="predicted"/>
<sequence>MRGMQLSTICPMCKCGRETTLQVLWGCRQLRVIQDSWGPGQGSCNDIKINIDAVIDKVSKIVGIGIIIRDYMGIVVASSIQRISATYDPHVAEAITLCMGLVFAMYIGSDAKVVVDWLNSGKALDSDVGLSFLKM</sequence>
<organism evidence="2 3">
    <name type="scientific">Dipteronia dyeriana</name>
    <dbReference type="NCBI Taxonomy" id="168575"/>
    <lineage>
        <taxon>Eukaryota</taxon>
        <taxon>Viridiplantae</taxon>
        <taxon>Streptophyta</taxon>
        <taxon>Embryophyta</taxon>
        <taxon>Tracheophyta</taxon>
        <taxon>Spermatophyta</taxon>
        <taxon>Magnoliopsida</taxon>
        <taxon>eudicotyledons</taxon>
        <taxon>Gunneridae</taxon>
        <taxon>Pentapetalae</taxon>
        <taxon>rosids</taxon>
        <taxon>malvids</taxon>
        <taxon>Sapindales</taxon>
        <taxon>Sapindaceae</taxon>
        <taxon>Hippocastanoideae</taxon>
        <taxon>Acereae</taxon>
        <taxon>Dipteronia</taxon>
    </lineage>
</organism>
<name>A0AAD9XLS4_9ROSI</name>
<protein>
    <recommendedName>
        <fullName evidence="1">RNase H type-1 domain-containing protein</fullName>
    </recommendedName>
</protein>
<accession>A0AAD9XLS4</accession>
<reference evidence="2" key="1">
    <citation type="journal article" date="2023" name="Plant J.">
        <title>Genome sequences and population genomics provide insights into the demographic history, inbreeding, and mutation load of two 'living fossil' tree species of Dipteronia.</title>
        <authorList>
            <person name="Feng Y."/>
            <person name="Comes H.P."/>
            <person name="Chen J."/>
            <person name="Zhu S."/>
            <person name="Lu R."/>
            <person name="Zhang X."/>
            <person name="Li P."/>
            <person name="Qiu J."/>
            <person name="Olsen K.M."/>
            <person name="Qiu Y."/>
        </authorList>
    </citation>
    <scope>NUCLEOTIDE SEQUENCE</scope>
    <source>
        <strain evidence="2">KIB01</strain>
    </source>
</reference>
<dbReference type="GO" id="GO:0003676">
    <property type="term" value="F:nucleic acid binding"/>
    <property type="evidence" value="ECO:0007669"/>
    <property type="project" value="InterPro"/>
</dbReference>
<gene>
    <name evidence="2" type="ORF">Ddye_000463</name>
</gene>
<evidence type="ECO:0000259" key="1">
    <source>
        <dbReference type="Pfam" id="PF13456"/>
    </source>
</evidence>
<dbReference type="InterPro" id="IPR052929">
    <property type="entry name" value="RNase_H-like_EbsB-rel"/>
</dbReference>
<comment type="caution">
    <text evidence="2">The sequence shown here is derived from an EMBL/GenBank/DDBJ whole genome shotgun (WGS) entry which is preliminary data.</text>
</comment>
<dbReference type="GO" id="GO:0004523">
    <property type="term" value="F:RNA-DNA hybrid ribonuclease activity"/>
    <property type="evidence" value="ECO:0007669"/>
    <property type="project" value="InterPro"/>
</dbReference>
<feature type="domain" description="RNase H type-1" evidence="1">
    <location>
        <begin position="50"/>
        <end position="121"/>
    </location>
</feature>
<dbReference type="InterPro" id="IPR002156">
    <property type="entry name" value="RNaseH_domain"/>
</dbReference>
<evidence type="ECO:0000313" key="2">
    <source>
        <dbReference type="EMBL" id="KAK2661889.1"/>
    </source>
</evidence>